<proteinExistence type="predicted"/>
<keyword evidence="4 5" id="KW-0472">Membrane</keyword>
<feature type="transmembrane region" description="Helical" evidence="5">
    <location>
        <begin position="19"/>
        <end position="36"/>
    </location>
</feature>
<evidence type="ECO:0000256" key="5">
    <source>
        <dbReference type="SAM" id="Phobius"/>
    </source>
</evidence>
<name>A0A844QHQ1_9HYPH</name>
<reference evidence="7 8" key="1">
    <citation type="submission" date="2019-12" db="EMBL/GenBank/DDBJ databases">
        <title>Nitratireductor arenosus sp. nov., Isolated from sea sand, Jeju island, South Korea.</title>
        <authorList>
            <person name="Kim W."/>
        </authorList>
    </citation>
    <scope>NUCLEOTIDE SEQUENCE [LARGE SCALE GENOMIC DNA]</scope>
    <source>
        <strain evidence="7 8">CAU 1489</strain>
    </source>
</reference>
<feature type="transmembrane region" description="Helical" evidence="5">
    <location>
        <begin position="127"/>
        <end position="149"/>
    </location>
</feature>
<dbReference type="Proteomes" id="UP000463224">
    <property type="component" value="Unassembled WGS sequence"/>
</dbReference>
<dbReference type="GO" id="GO:0016020">
    <property type="term" value="C:membrane"/>
    <property type="evidence" value="ECO:0007669"/>
    <property type="project" value="UniProtKB-SubCell"/>
</dbReference>
<keyword evidence="7" id="KW-0436">Ligase</keyword>
<comment type="caution">
    <text evidence="7">The sequence shown here is derived from an EMBL/GenBank/DDBJ whole genome shotgun (WGS) entry which is preliminary data.</text>
</comment>
<keyword evidence="3 5" id="KW-1133">Transmembrane helix</keyword>
<gene>
    <name evidence="7" type="ORF">GN330_16380</name>
</gene>
<feature type="transmembrane region" description="Helical" evidence="5">
    <location>
        <begin position="70"/>
        <end position="90"/>
    </location>
</feature>
<feature type="transmembrane region" description="Helical" evidence="5">
    <location>
        <begin position="102"/>
        <end position="120"/>
    </location>
</feature>
<feature type="transmembrane region" description="Helical" evidence="5">
    <location>
        <begin position="226"/>
        <end position="244"/>
    </location>
</feature>
<feature type="transmembrane region" description="Helical" evidence="5">
    <location>
        <begin position="422"/>
        <end position="442"/>
    </location>
</feature>
<feature type="transmembrane region" description="Helical" evidence="5">
    <location>
        <begin position="396"/>
        <end position="416"/>
    </location>
</feature>
<evidence type="ECO:0000256" key="4">
    <source>
        <dbReference type="ARBA" id="ARBA00023136"/>
    </source>
</evidence>
<dbReference type="GO" id="GO:0016874">
    <property type="term" value="F:ligase activity"/>
    <property type="evidence" value="ECO:0007669"/>
    <property type="project" value="UniProtKB-KW"/>
</dbReference>
<keyword evidence="2 5" id="KW-0812">Transmembrane</keyword>
<accession>A0A844QHQ1</accession>
<dbReference type="AlphaFoldDB" id="A0A844QHQ1"/>
<evidence type="ECO:0000313" key="7">
    <source>
        <dbReference type="EMBL" id="MVA98825.1"/>
    </source>
</evidence>
<keyword evidence="8" id="KW-1185">Reference proteome</keyword>
<evidence type="ECO:0000256" key="2">
    <source>
        <dbReference type="ARBA" id="ARBA00022692"/>
    </source>
</evidence>
<feature type="transmembrane region" description="Helical" evidence="5">
    <location>
        <begin position="251"/>
        <end position="273"/>
    </location>
</feature>
<feature type="transmembrane region" description="Helical" evidence="5">
    <location>
        <begin position="202"/>
        <end position="220"/>
    </location>
</feature>
<evidence type="ECO:0000256" key="3">
    <source>
        <dbReference type="ARBA" id="ARBA00022989"/>
    </source>
</evidence>
<feature type="domain" description="O-antigen ligase-related" evidence="6">
    <location>
        <begin position="211"/>
        <end position="374"/>
    </location>
</feature>
<sequence length="450" mass="50345">MNAPTEQTAQRPPFHRTEIVGHAVLFCLVGMISAVWIETDLYRVAMLPLIALGLWVYFSRRDFRPAIGAMGWACLVWVHYVALRYLWIILTRPESTGGSAEGIYLLPALYMTVGYVLFLYRDRLAHLVWVFMAISLAALATSVDITTVFLPDSNPDLNRLGFLFQNNTIHASVSAGIMLIGAYCFVLWLIESDELSARVKTLGVTMAVAVGLLAMLGIIGARSKGVWIALSVISPFALSVGISQTEGKTRFGLIATILATFAAGALIFGHTIWQTIGQVVDGAFDIGEQALSGRPVRQIMLDAIDTGALPYTFDERMRIWWNAMSIWRTDWLFGQGIWWENLWHQTRFADIGYELMHNGYLEIAIRFGLFGLEFYAILLVWCVYQATAATRRGLVPLELYFFYLLTMIFFLATMLSNSNIRLAVGETYMLMAGGFGFCCYYLRQAAGRAS</sequence>
<organism evidence="7 8">
    <name type="scientific">Nitratireductor arenosus</name>
    <dbReference type="NCBI Taxonomy" id="2682096"/>
    <lineage>
        <taxon>Bacteria</taxon>
        <taxon>Pseudomonadati</taxon>
        <taxon>Pseudomonadota</taxon>
        <taxon>Alphaproteobacteria</taxon>
        <taxon>Hyphomicrobiales</taxon>
        <taxon>Phyllobacteriaceae</taxon>
        <taxon>Nitratireductor</taxon>
    </lineage>
</organism>
<evidence type="ECO:0000256" key="1">
    <source>
        <dbReference type="ARBA" id="ARBA00004141"/>
    </source>
</evidence>
<feature type="transmembrane region" description="Helical" evidence="5">
    <location>
        <begin position="42"/>
        <end position="58"/>
    </location>
</feature>
<comment type="subcellular location">
    <subcellularLocation>
        <location evidence="1">Membrane</location>
        <topology evidence="1">Multi-pass membrane protein</topology>
    </subcellularLocation>
</comment>
<dbReference type="Pfam" id="PF04932">
    <property type="entry name" value="Wzy_C"/>
    <property type="match status" value="1"/>
</dbReference>
<evidence type="ECO:0000313" key="8">
    <source>
        <dbReference type="Proteomes" id="UP000463224"/>
    </source>
</evidence>
<dbReference type="EMBL" id="WPHG01000003">
    <property type="protein sequence ID" value="MVA98825.1"/>
    <property type="molecule type" value="Genomic_DNA"/>
</dbReference>
<evidence type="ECO:0000259" key="6">
    <source>
        <dbReference type="Pfam" id="PF04932"/>
    </source>
</evidence>
<protein>
    <submittedName>
        <fullName evidence="7">O-antigen ligase family protein</fullName>
    </submittedName>
</protein>
<dbReference type="InterPro" id="IPR007016">
    <property type="entry name" value="O-antigen_ligase-rel_domated"/>
</dbReference>
<feature type="transmembrane region" description="Helical" evidence="5">
    <location>
        <begin position="363"/>
        <end position="384"/>
    </location>
</feature>
<feature type="transmembrane region" description="Helical" evidence="5">
    <location>
        <begin position="169"/>
        <end position="190"/>
    </location>
</feature>